<proteinExistence type="predicted"/>
<evidence type="ECO:0000256" key="2">
    <source>
        <dbReference type="ARBA" id="ARBA00022692"/>
    </source>
</evidence>
<sequence>MEAAQKTGGTGYRDEKGYWYPTGGAGISPFFYRKSKLRDLFTYIFGWGGYLWPWHLFYGALALLAWHYLVPQDILEQPFSLRSFAYVYGKNLILMWIIYGFLHYLLYIKKAAGAEDKFNARWPETGKRKFLFSDQVKDNIFWSCVSGGIVWSTYETGYYWLWNQGFIPRLSFEQHPVWFLSLFLILPFYRDTHFYWIHRLLHWRPLLRSVHQIHHHNPNPGPWSGMSMHPVEHLLYFSSVLLFLVVPSHPVHFFFILLANALAPAVGHIGFNTPLFRGTLVGGDYFHFLHHRFVACNYGTPTAPWDKVFGSFFAGDGEESYQEWKQKRKTQKANNVKTK</sequence>
<comment type="subcellular location">
    <subcellularLocation>
        <location evidence="1">Membrane</location>
    </subcellularLocation>
</comment>
<organism evidence="7 8">
    <name type="scientific">Candidatus Haliotispira prima</name>
    <dbReference type="NCBI Taxonomy" id="3034016"/>
    <lineage>
        <taxon>Bacteria</taxon>
        <taxon>Pseudomonadati</taxon>
        <taxon>Spirochaetota</taxon>
        <taxon>Spirochaetia</taxon>
        <taxon>Spirochaetales</taxon>
        <taxon>Spirochaetaceae</taxon>
        <taxon>Candidatus Haliotispira</taxon>
    </lineage>
</organism>
<feature type="transmembrane region" description="Helical" evidence="5">
    <location>
        <begin position="234"/>
        <end position="259"/>
    </location>
</feature>
<dbReference type="InterPro" id="IPR050307">
    <property type="entry name" value="Sterol_Desaturase_Related"/>
</dbReference>
<dbReference type="RefSeq" id="WP_326927285.1">
    <property type="nucleotide sequence ID" value="NZ_CP123443.1"/>
</dbReference>
<evidence type="ECO:0000313" key="8">
    <source>
        <dbReference type="Proteomes" id="UP001228690"/>
    </source>
</evidence>
<protein>
    <submittedName>
        <fullName evidence="7">Sterol desaturase family protein</fullName>
    </submittedName>
</protein>
<feature type="transmembrane region" description="Helical" evidence="5">
    <location>
        <begin position="177"/>
        <end position="197"/>
    </location>
</feature>
<keyword evidence="4 5" id="KW-0472">Membrane</keyword>
<feature type="domain" description="Fatty acid hydroxylase" evidence="6">
    <location>
        <begin position="184"/>
        <end position="311"/>
    </location>
</feature>
<keyword evidence="2 5" id="KW-0812">Transmembrane</keyword>
<evidence type="ECO:0000256" key="4">
    <source>
        <dbReference type="ARBA" id="ARBA00023136"/>
    </source>
</evidence>
<dbReference type="EMBL" id="CP123443">
    <property type="protein sequence ID" value="WGK69097.1"/>
    <property type="molecule type" value="Genomic_DNA"/>
</dbReference>
<dbReference type="Pfam" id="PF04116">
    <property type="entry name" value="FA_hydroxylase"/>
    <property type="match status" value="1"/>
</dbReference>
<name>A0ABY8MGL0_9SPIO</name>
<evidence type="ECO:0000256" key="1">
    <source>
        <dbReference type="ARBA" id="ARBA00004370"/>
    </source>
</evidence>
<evidence type="ECO:0000259" key="6">
    <source>
        <dbReference type="Pfam" id="PF04116"/>
    </source>
</evidence>
<evidence type="ECO:0000313" key="7">
    <source>
        <dbReference type="EMBL" id="WGK69097.1"/>
    </source>
</evidence>
<dbReference type="InterPro" id="IPR006694">
    <property type="entry name" value="Fatty_acid_hydroxylase"/>
</dbReference>
<accession>A0ABY8MGL0</accession>
<keyword evidence="3 5" id="KW-1133">Transmembrane helix</keyword>
<dbReference type="Proteomes" id="UP001228690">
    <property type="component" value="Chromosome"/>
</dbReference>
<dbReference type="PANTHER" id="PTHR11863">
    <property type="entry name" value="STEROL DESATURASE"/>
    <property type="match status" value="1"/>
</dbReference>
<evidence type="ECO:0000256" key="5">
    <source>
        <dbReference type="SAM" id="Phobius"/>
    </source>
</evidence>
<feature type="transmembrane region" description="Helical" evidence="5">
    <location>
        <begin position="40"/>
        <end position="66"/>
    </location>
</feature>
<gene>
    <name evidence="7" type="ORF">P0082_11530</name>
</gene>
<reference evidence="7 8" key="1">
    <citation type="submission" date="2023-04" db="EMBL/GenBank/DDBJ databases">
        <title>Spirochaete genome identified in red abalone sample constitutes a novel genus.</title>
        <authorList>
            <person name="Sharma S.P."/>
            <person name="Purcell C.M."/>
            <person name="Hyde J.R."/>
            <person name="Severin A.J."/>
        </authorList>
    </citation>
    <scope>NUCLEOTIDE SEQUENCE [LARGE SCALE GENOMIC DNA]</scope>
    <source>
        <strain evidence="7 8">SP-2023</strain>
    </source>
</reference>
<feature type="transmembrane region" description="Helical" evidence="5">
    <location>
        <begin position="86"/>
        <end position="107"/>
    </location>
</feature>
<keyword evidence="8" id="KW-1185">Reference proteome</keyword>
<evidence type="ECO:0000256" key="3">
    <source>
        <dbReference type="ARBA" id="ARBA00022989"/>
    </source>
</evidence>